<sequence length="232" mass="27047">MIVTCHQPNYLPHLGFFHKMKQADVFILLDTVQFSDGFYQHRNRIRTENGWKWLTIPVERTFQPIKDVRIKNNVLISGRQWQEFHWSMIQQMYNHTPYFKKLTYGFTPWYQEHSFEYLVDFTTALITHIKDITNITTPLIRASTLQIEEPLDASDRLAKLTKAAGGTCYLAGPSGGIKYELREEPFQERGISIAHQHFAHPVYEQYHGKQDGLFEKNLAAIDALFNVGSLLL</sequence>
<name>A0A1G2GAD4_9BACT</name>
<dbReference type="STRING" id="1802117.A3J54_01275"/>
<evidence type="ECO:0008006" key="3">
    <source>
        <dbReference type="Google" id="ProtNLM"/>
    </source>
</evidence>
<evidence type="ECO:0000313" key="1">
    <source>
        <dbReference type="EMBL" id="OGZ47219.1"/>
    </source>
</evidence>
<evidence type="ECO:0000313" key="2">
    <source>
        <dbReference type="Proteomes" id="UP000176576"/>
    </source>
</evidence>
<reference evidence="1 2" key="1">
    <citation type="journal article" date="2016" name="Nat. Commun.">
        <title>Thousands of microbial genomes shed light on interconnected biogeochemical processes in an aquifer system.</title>
        <authorList>
            <person name="Anantharaman K."/>
            <person name="Brown C.T."/>
            <person name="Hug L.A."/>
            <person name="Sharon I."/>
            <person name="Castelle C.J."/>
            <person name="Probst A.J."/>
            <person name="Thomas B.C."/>
            <person name="Singh A."/>
            <person name="Wilkins M.J."/>
            <person name="Karaoz U."/>
            <person name="Brodie E.L."/>
            <person name="Williams K.H."/>
            <person name="Hubbard S.S."/>
            <person name="Banfield J.F."/>
        </authorList>
    </citation>
    <scope>NUCLEOTIDE SEQUENCE [LARGE SCALE GENOMIC DNA]</scope>
</reference>
<dbReference type="InterPro" id="IPR014985">
    <property type="entry name" value="WbqC"/>
</dbReference>
<gene>
    <name evidence="1" type="ORF">A3J54_01275</name>
</gene>
<dbReference type="AlphaFoldDB" id="A0A1G2GAD4"/>
<dbReference type="Pfam" id="PF08889">
    <property type="entry name" value="WbqC"/>
    <property type="match status" value="1"/>
</dbReference>
<comment type="caution">
    <text evidence="1">The sequence shown here is derived from an EMBL/GenBank/DDBJ whole genome shotgun (WGS) entry which is preliminary data.</text>
</comment>
<proteinExistence type="predicted"/>
<dbReference type="EMBL" id="MHNN01000003">
    <property type="protein sequence ID" value="OGZ47219.1"/>
    <property type="molecule type" value="Genomic_DNA"/>
</dbReference>
<organism evidence="1 2">
    <name type="scientific">Candidatus Ryanbacteria bacterium RIFCSPHIGHO2_02_FULL_45_13b</name>
    <dbReference type="NCBI Taxonomy" id="1802117"/>
    <lineage>
        <taxon>Bacteria</taxon>
        <taxon>Candidatus Ryaniibacteriota</taxon>
    </lineage>
</organism>
<dbReference type="Proteomes" id="UP000176576">
    <property type="component" value="Unassembled WGS sequence"/>
</dbReference>
<protein>
    <recommendedName>
        <fullName evidence="3">WbqC-like protein</fullName>
    </recommendedName>
</protein>
<accession>A0A1G2GAD4</accession>